<dbReference type="WBParaSite" id="HPLM_0000836301-mRNA-1">
    <property type="protein sequence ID" value="HPLM_0000836301-mRNA-1"/>
    <property type="gene ID" value="HPLM_0000836301"/>
</dbReference>
<protein>
    <submittedName>
        <fullName evidence="2">Neur_chan_LBD domain-containing protein</fullName>
    </submittedName>
</protein>
<organism evidence="2">
    <name type="scientific">Haemonchus placei</name>
    <name type="common">Barber's pole worm</name>
    <dbReference type="NCBI Taxonomy" id="6290"/>
    <lineage>
        <taxon>Eukaryota</taxon>
        <taxon>Metazoa</taxon>
        <taxon>Ecdysozoa</taxon>
        <taxon>Nematoda</taxon>
        <taxon>Chromadorea</taxon>
        <taxon>Rhabditida</taxon>
        <taxon>Rhabditina</taxon>
        <taxon>Rhabditomorpha</taxon>
        <taxon>Strongyloidea</taxon>
        <taxon>Trichostrongylidae</taxon>
        <taxon>Haemonchus</taxon>
    </lineage>
</organism>
<dbReference type="AlphaFoldDB" id="A0A0N4WCU3"/>
<evidence type="ECO:0000313" key="2">
    <source>
        <dbReference type="WBParaSite" id="HPLM_0000836301-mRNA-1"/>
    </source>
</evidence>
<accession>A0A0N4WCU3</accession>
<keyword evidence="1" id="KW-0812">Transmembrane</keyword>
<keyword evidence="1" id="KW-1133">Transmembrane helix</keyword>
<keyword evidence="1" id="KW-0472">Membrane</keyword>
<evidence type="ECO:0000256" key="1">
    <source>
        <dbReference type="SAM" id="Phobius"/>
    </source>
</evidence>
<proteinExistence type="predicted"/>
<name>A0A0N4WCU3_HAEPC</name>
<feature type="transmembrane region" description="Helical" evidence="1">
    <location>
        <begin position="33"/>
        <end position="49"/>
    </location>
</feature>
<sequence length="50" mass="5650">LNDYDSGSWALLEVPVVAWSDSAVFGLPFMDKNVGYLFVIICNMFFCKLL</sequence>
<reference evidence="2" key="1">
    <citation type="submission" date="2017-02" db="UniProtKB">
        <authorList>
            <consortium name="WormBaseParasite"/>
        </authorList>
    </citation>
    <scope>IDENTIFICATION</scope>
</reference>